<gene>
    <name evidence="1" type="ORF">K0M31_001186</name>
</gene>
<evidence type="ECO:0000313" key="2">
    <source>
        <dbReference type="Proteomes" id="UP001177670"/>
    </source>
</evidence>
<protein>
    <submittedName>
        <fullName evidence="1">Uncharacterized protein</fullName>
    </submittedName>
</protein>
<sequence>CGSGIVRVVEYVDFGNSVPHYREWSFEYIRYSLSFANRSQWIKFRDSIRVGFIHECDIQD</sequence>
<evidence type="ECO:0000313" key="1">
    <source>
        <dbReference type="EMBL" id="KAK1136641.1"/>
    </source>
</evidence>
<reference evidence="1" key="1">
    <citation type="submission" date="2021-10" db="EMBL/GenBank/DDBJ databases">
        <title>Melipona bicolor Genome sequencing and assembly.</title>
        <authorList>
            <person name="Araujo N.S."/>
            <person name="Arias M.C."/>
        </authorList>
    </citation>
    <scope>NUCLEOTIDE SEQUENCE</scope>
    <source>
        <strain evidence="1">USP_2M_L1-L4_2017</strain>
        <tissue evidence="1">Whole body</tissue>
    </source>
</reference>
<organism evidence="1 2">
    <name type="scientific">Melipona bicolor</name>
    <dbReference type="NCBI Taxonomy" id="60889"/>
    <lineage>
        <taxon>Eukaryota</taxon>
        <taxon>Metazoa</taxon>
        <taxon>Ecdysozoa</taxon>
        <taxon>Arthropoda</taxon>
        <taxon>Hexapoda</taxon>
        <taxon>Insecta</taxon>
        <taxon>Pterygota</taxon>
        <taxon>Neoptera</taxon>
        <taxon>Endopterygota</taxon>
        <taxon>Hymenoptera</taxon>
        <taxon>Apocrita</taxon>
        <taxon>Aculeata</taxon>
        <taxon>Apoidea</taxon>
        <taxon>Anthophila</taxon>
        <taxon>Apidae</taxon>
        <taxon>Melipona</taxon>
    </lineage>
</organism>
<comment type="caution">
    <text evidence="1">The sequence shown here is derived from an EMBL/GenBank/DDBJ whole genome shotgun (WGS) entry which is preliminary data.</text>
</comment>
<feature type="non-terminal residue" evidence="1">
    <location>
        <position position="1"/>
    </location>
</feature>
<keyword evidence="2" id="KW-1185">Reference proteome</keyword>
<dbReference type="Proteomes" id="UP001177670">
    <property type="component" value="Unassembled WGS sequence"/>
</dbReference>
<name>A0AA40KXH0_9HYME</name>
<accession>A0AA40KXH0</accession>
<proteinExistence type="predicted"/>
<dbReference type="EMBL" id="JAHYIQ010000001">
    <property type="protein sequence ID" value="KAK1136641.1"/>
    <property type="molecule type" value="Genomic_DNA"/>
</dbReference>
<dbReference type="AlphaFoldDB" id="A0AA40KXH0"/>